<dbReference type="EMBL" id="QDEB01121367">
    <property type="protein sequence ID" value="RZB40206.1"/>
    <property type="molecule type" value="Genomic_DNA"/>
</dbReference>
<protein>
    <submittedName>
        <fullName evidence="1">Uncharacterized protein</fullName>
    </submittedName>
</protein>
<evidence type="ECO:0000313" key="2">
    <source>
        <dbReference type="Proteomes" id="UP000292052"/>
    </source>
</evidence>
<sequence length="18" mass="2033">MENQVIFQHSSPLTLSTT</sequence>
<proteinExistence type="predicted"/>
<accession>A0A482VAG4</accession>
<evidence type="ECO:0000313" key="1">
    <source>
        <dbReference type="EMBL" id="RZB40206.1"/>
    </source>
</evidence>
<keyword evidence="2" id="KW-1185">Reference proteome</keyword>
<gene>
    <name evidence="1" type="ORF">BDFB_003227</name>
</gene>
<comment type="caution">
    <text evidence="1">The sequence shown here is derived from an EMBL/GenBank/DDBJ whole genome shotgun (WGS) entry which is preliminary data.</text>
</comment>
<organism evidence="1 2">
    <name type="scientific">Asbolus verrucosus</name>
    <name type="common">Desert ironclad beetle</name>
    <dbReference type="NCBI Taxonomy" id="1661398"/>
    <lineage>
        <taxon>Eukaryota</taxon>
        <taxon>Metazoa</taxon>
        <taxon>Ecdysozoa</taxon>
        <taxon>Arthropoda</taxon>
        <taxon>Hexapoda</taxon>
        <taxon>Insecta</taxon>
        <taxon>Pterygota</taxon>
        <taxon>Neoptera</taxon>
        <taxon>Endopterygota</taxon>
        <taxon>Coleoptera</taxon>
        <taxon>Polyphaga</taxon>
        <taxon>Cucujiformia</taxon>
        <taxon>Tenebrionidae</taxon>
        <taxon>Pimeliinae</taxon>
        <taxon>Asbolus</taxon>
    </lineage>
</organism>
<dbReference type="Proteomes" id="UP000292052">
    <property type="component" value="Unassembled WGS sequence"/>
</dbReference>
<dbReference type="AlphaFoldDB" id="A0A482VAG4"/>
<name>A0A482VAG4_ASBVE</name>
<reference evidence="1 2" key="1">
    <citation type="submission" date="2017-03" db="EMBL/GenBank/DDBJ databases">
        <title>Genome of the blue death feigning beetle - Asbolus verrucosus.</title>
        <authorList>
            <person name="Rider S.D."/>
        </authorList>
    </citation>
    <scope>NUCLEOTIDE SEQUENCE [LARGE SCALE GENOMIC DNA]</scope>
    <source>
        <strain evidence="1">Butters</strain>
        <tissue evidence="1">Head and leg muscle</tissue>
    </source>
</reference>